<evidence type="ECO:0000313" key="7">
    <source>
        <dbReference type="Proteomes" id="UP001328107"/>
    </source>
</evidence>
<dbReference type="PROSITE" id="PS00941">
    <property type="entry name" value="CARBOXYLESTERASE_B_2"/>
    <property type="match status" value="1"/>
</dbReference>
<name>A0AAN4ZPI5_9BILA</name>
<dbReference type="PROSITE" id="PS00122">
    <property type="entry name" value="CARBOXYLESTERASE_B_1"/>
    <property type="match status" value="1"/>
</dbReference>
<gene>
    <name evidence="6" type="ORF">PMAYCL1PPCAC_13259</name>
</gene>
<keyword evidence="7" id="KW-1185">Reference proteome</keyword>
<dbReference type="AlphaFoldDB" id="A0AAN4ZPI5"/>
<comment type="similarity">
    <text evidence="1 4">Belongs to the type-B carboxylesterase/lipase family.</text>
</comment>
<dbReference type="Gene3D" id="3.40.50.1820">
    <property type="entry name" value="alpha/beta hydrolase"/>
    <property type="match status" value="1"/>
</dbReference>
<dbReference type="Pfam" id="PF00135">
    <property type="entry name" value="COesterase"/>
    <property type="match status" value="1"/>
</dbReference>
<dbReference type="GO" id="GO:0052689">
    <property type="term" value="F:carboxylic ester hydrolase activity"/>
    <property type="evidence" value="ECO:0007669"/>
    <property type="project" value="UniProtKB-KW"/>
</dbReference>
<keyword evidence="2" id="KW-0719">Serine esterase</keyword>
<dbReference type="Proteomes" id="UP001328107">
    <property type="component" value="Unassembled WGS sequence"/>
</dbReference>
<evidence type="ECO:0000256" key="4">
    <source>
        <dbReference type="RuleBase" id="RU361235"/>
    </source>
</evidence>
<evidence type="ECO:0000256" key="1">
    <source>
        <dbReference type="ARBA" id="ARBA00005964"/>
    </source>
</evidence>
<evidence type="ECO:0000313" key="6">
    <source>
        <dbReference type="EMBL" id="GMR43064.1"/>
    </source>
</evidence>
<dbReference type="InterPro" id="IPR029058">
    <property type="entry name" value="AB_hydrolase_fold"/>
</dbReference>
<feature type="domain" description="Carboxylesterase type B" evidence="5">
    <location>
        <begin position="11"/>
        <end position="496"/>
    </location>
</feature>
<evidence type="ECO:0000256" key="2">
    <source>
        <dbReference type="ARBA" id="ARBA00022487"/>
    </source>
</evidence>
<dbReference type="InterPro" id="IPR019819">
    <property type="entry name" value="Carboxylesterase_B_CS"/>
</dbReference>
<dbReference type="PANTHER" id="PTHR44590">
    <property type="entry name" value="CARBOXYLIC ESTER HYDROLASE-RELATED"/>
    <property type="match status" value="1"/>
</dbReference>
<evidence type="ECO:0000256" key="3">
    <source>
        <dbReference type="ARBA" id="ARBA00022801"/>
    </source>
</evidence>
<dbReference type="EC" id="3.1.1.-" evidence="4"/>
<dbReference type="SUPFAM" id="SSF53474">
    <property type="entry name" value="alpha/beta-Hydrolases"/>
    <property type="match status" value="1"/>
</dbReference>
<proteinExistence type="inferred from homology"/>
<evidence type="ECO:0000259" key="5">
    <source>
        <dbReference type="Pfam" id="PF00135"/>
    </source>
</evidence>
<dbReference type="InterPro" id="IPR019826">
    <property type="entry name" value="Carboxylesterase_B_AS"/>
</dbReference>
<organism evidence="6 7">
    <name type="scientific">Pristionchus mayeri</name>
    <dbReference type="NCBI Taxonomy" id="1317129"/>
    <lineage>
        <taxon>Eukaryota</taxon>
        <taxon>Metazoa</taxon>
        <taxon>Ecdysozoa</taxon>
        <taxon>Nematoda</taxon>
        <taxon>Chromadorea</taxon>
        <taxon>Rhabditida</taxon>
        <taxon>Rhabditina</taxon>
        <taxon>Diplogasteromorpha</taxon>
        <taxon>Diplogasteroidea</taxon>
        <taxon>Neodiplogasteridae</taxon>
        <taxon>Pristionchus</taxon>
    </lineage>
</organism>
<protein>
    <recommendedName>
        <fullName evidence="4">Carboxylic ester hydrolase</fullName>
        <ecNumber evidence="4">3.1.1.-</ecNumber>
    </recommendedName>
</protein>
<dbReference type="InterPro" id="IPR002018">
    <property type="entry name" value="CarbesteraseB"/>
</dbReference>
<comment type="caution">
    <text evidence="6">The sequence shown here is derived from an EMBL/GenBank/DDBJ whole genome shotgun (WGS) entry which is preliminary data.</text>
</comment>
<dbReference type="PANTHER" id="PTHR44590:SF3">
    <property type="entry name" value="CARBOXYLESTERASE TYPE B DOMAIN-CONTAINING PROTEIN"/>
    <property type="match status" value="1"/>
</dbReference>
<accession>A0AAN4ZPI5</accession>
<reference evidence="7" key="1">
    <citation type="submission" date="2022-10" db="EMBL/GenBank/DDBJ databases">
        <title>Genome assembly of Pristionchus species.</title>
        <authorList>
            <person name="Yoshida K."/>
            <person name="Sommer R.J."/>
        </authorList>
    </citation>
    <scope>NUCLEOTIDE SEQUENCE [LARGE SCALE GENOMIC DNA]</scope>
    <source>
        <strain evidence="7">RS5460</strain>
    </source>
</reference>
<sequence>MGGTTSYPLSRIVATAQGKVQGRQLVFKGEKKVEAFQGIPFAKPPVGELRFEKPQPPDSWDGIRDASAFGDRAIQPPLIYFLKYLKPPPSEDCLYLNVFAPCWEPPAGGFPVMFFIHGGGFVMGDAETYGDVGMCESLCTRDVVVVTIHYRLAYLGFFTTGDSACPGNLGLWDQTEALKWVQQNISAFGGNKNNVTVFGQSAGSASVDFLHLSPHSTGLFHKGICLAGNSEAPWALASNMVEQSKKKAKLLGVEESNSRKLLDRLREIPAEKFGVNLFTQTDKEDYIDLETTPTMDSDFFPESLDELRKKATPKPLMTGVTAEEGIFFMCGKKNNDEGFRKFVSHVLREADNKERLEDQLRKKYINDRNLKDKHNLLRVQAEVHSDYFMNIPTLKWCRKNTENAHPVYLYIFEHFNAKTVGFGRFVLPMLDATHCLELTYLFRKGIFAGFHSTENEHAVENNFSTAFTNFAKFGNPNGNCSSPLSSEWKPIDAKNPTRNYVFTSEGGRTSEIFFGGRPAEVLSMIEHSK</sequence>
<dbReference type="EMBL" id="BTRK01000003">
    <property type="protein sequence ID" value="GMR43064.1"/>
    <property type="molecule type" value="Genomic_DNA"/>
</dbReference>
<keyword evidence="3 4" id="KW-0378">Hydrolase</keyword>